<feature type="non-terminal residue" evidence="12">
    <location>
        <position position="253"/>
    </location>
</feature>
<dbReference type="GO" id="GO:0008270">
    <property type="term" value="F:zinc ion binding"/>
    <property type="evidence" value="ECO:0007669"/>
    <property type="project" value="UniProtKB-KW"/>
</dbReference>
<comment type="similarity">
    <text evidence="1">Belongs to the krueppel C2H2-type zinc-finger protein family.</text>
</comment>
<name>A0A8T1S1R0_CHESE</name>
<gene>
    <name evidence="12" type="ORF">G0U57_001070</name>
</gene>
<keyword evidence="7" id="KW-0804">Transcription</keyword>
<evidence type="ECO:0000313" key="12">
    <source>
        <dbReference type="EMBL" id="KAG6922768.1"/>
    </source>
</evidence>
<keyword evidence="3" id="KW-0677">Repeat</keyword>
<keyword evidence="8" id="KW-0539">Nucleus</keyword>
<comment type="caution">
    <text evidence="12">The sequence shown here is derived from an EMBL/GenBank/DDBJ whole genome shotgun (WGS) entry which is preliminary data.</text>
</comment>
<sequence length="253" mass="28700">LNKDGTFLFPAKYPSRRHVSEATEPASPVETTPLRRHAKGMNPRGAAGSVGDGIMNENEEENPQQESLQTEEPSVALSEKSKGKGSQSPDWEDDCEDEWGTENQERNLPGKKWGESPPQERGFRKLKDIIAQQRPHTGEKPHKCPDCGKSFSRRSNLIQHQRIHTGQRPYKCPECGKTFSLRSTLTRHQRTHLQEKPYKCTECGKSFCRSSNLNQHLTIHMIKKPHRCTDCGRGFSQLTNLTVHQRIHSGQTP</sequence>
<evidence type="ECO:0000313" key="13">
    <source>
        <dbReference type="Proteomes" id="UP000765507"/>
    </source>
</evidence>
<evidence type="ECO:0000256" key="1">
    <source>
        <dbReference type="ARBA" id="ARBA00006991"/>
    </source>
</evidence>
<keyword evidence="2" id="KW-0479">Metal-binding</keyword>
<keyword evidence="5" id="KW-0862">Zinc</keyword>
<feature type="domain" description="C2H2-type" evidence="11">
    <location>
        <begin position="142"/>
        <end position="169"/>
    </location>
</feature>
<evidence type="ECO:0000256" key="3">
    <source>
        <dbReference type="ARBA" id="ARBA00022737"/>
    </source>
</evidence>
<evidence type="ECO:0000256" key="2">
    <source>
        <dbReference type="ARBA" id="ARBA00022723"/>
    </source>
</evidence>
<dbReference type="GO" id="GO:0000978">
    <property type="term" value="F:RNA polymerase II cis-regulatory region sequence-specific DNA binding"/>
    <property type="evidence" value="ECO:0007669"/>
    <property type="project" value="TreeGrafter"/>
</dbReference>
<evidence type="ECO:0000256" key="10">
    <source>
        <dbReference type="SAM" id="MobiDB-lite"/>
    </source>
</evidence>
<feature type="compositionally biased region" description="Acidic residues" evidence="10">
    <location>
        <begin position="90"/>
        <end position="100"/>
    </location>
</feature>
<keyword evidence="4 9" id="KW-0863">Zinc-finger</keyword>
<dbReference type="GO" id="GO:0000981">
    <property type="term" value="F:DNA-binding transcription factor activity, RNA polymerase II-specific"/>
    <property type="evidence" value="ECO:0007669"/>
    <property type="project" value="TreeGrafter"/>
</dbReference>
<proteinExistence type="inferred from homology"/>
<feature type="domain" description="C2H2-type" evidence="11">
    <location>
        <begin position="226"/>
        <end position="253"/>
    </location>
</feature>
<dbReference type="FunFam" id="3.30.160.60:FF:000761">
    <property type="entry name" value="Zinc finger protein 449"/>
    <property type="match status" value="1"/>
</dbReference>
<dbReference type="SMART" id="SM00355">
    <property type="entry name" value="ZnF_C2H2"/>
    <property type="match status" value="4"/>
</dbReference>
<dbReference type="Proteomes" id="UP000765507">
    <property type="component" value="Unassembled WGS sequence"/>
</dbReference>
<dbReference type="PANTHER" id="PTHR23235">
    <property type="entry name" value="KRUEPPEL-LIKE TRANSCRIPTION FACTOR"/>
    <property type="match status" value="1"/>
</dbReference>
<dbReference type="PANTHER" id="PTHR23235:SF178">
    <property type="entry name" value="C2H2-TYPE DOMAIN-CONTAINING PROTEIN-RELATED"/>
    <property type="match status" value="1"/>
</dbReference>
<feature type="domain" description="C2H2-type" evidence="11">
    <location>
        <begin position="170"/>
        <end position="197"/>
    </location>
</feature>
<reference evidence="12 13" key="1">
    <citation type="journal article" date="2020" name="G3 (Bethesda)">
        <title>Draft Genome of the Common Snapping Turtle, Chelydra serpentina, a Model for Phenotypic Plasticity in Reptiles.</title>
        <authorList>
            <person name="Das D."/>
            <person name="Singh S.K."/>
            <person name="Bierstedt J."/>
            <person name="Erickson A."/>
            <person name="Galli G.L.J."/>
            <person name="Crossley D.A. 2nd"/>
            <person name="Rhen T."/>
        </authorList>
    </citation>
    <scope>NUCLEOTIDE SEQUENCE [LARGE SCALE GENOMIC DNA]</scope>
    <source>
        <strain evidence="12">KW</strain>
    </source>
</reference>
<dbReference type="GO" id="GO:0005634">
    <property type="term" value="C:nucleus"/>
    <property type="evidence" value="ECO:0007669"/>
    <property type="project" value="UniProtKB-ARBA"/>
</dbReference>
<dbReference type="PROSITE" id="PS50157">
    <property type="entry name" value="ZINC_FINGER_C2H2_2"/>
    <property type="match status" value="4"/>
</dbReference>
<dbReference type="FunFam" id="3.30.160.60:FF:000307">
    <property type="entry name" value="Zinc finger protein ZFP69 isoform 1"/>
    <property type="match status" value="1"/>
</dbReference>
<evidence type="ECO:0000256" key="7">
    <source>
        <dbReference type="ARBA" id="ARBA00023163"/>
    </source>
</evidence>
<dbReference type="FunFam" id="3.30.160.60:FF:002343">
    <property type="entry name" value="Zinc finger protein 33A"/>
    <property type="match status" value="2"/>
</dbReference>
<keyword evidence="13" id="KW-1185">Reference proteome</keyword>
<accession>A0A8T1S1R0</accession>
<evidence type="ECO:0000259" key="11">
    <source>
        <dbReference type="PROSITE" id="PS50157"/>
    </source>
</evidence>
<evidence type="ECO:0000256" key="5">
    <source>
        <dbReference type="ARBA" id="ARBA00022833"/>
    </source>
</evidence>
<dbReference type="OrthoDB" id="427030at2759"/>
<evidence type="ECO:0000256" key="4">
    <source>
        <dbReference type="ARBA" id="ARBA00022771"/>
    </source>
</evidence>
<evidence type="ECO:0000256" key="8">
    <source>
        <dbReference type="ARBA" id="ARBA00023242"/>
    </source>
</evidence>
<dbReference type="SUPFAM" id="SSF57667">
    <property type="entry name" value="beta-beta-alpha zinc fingers"/>
    <property type="match status" value="3"/>
</dbReference>
<keyword evidence="6" id="KW-0805">Transcription regulation</keyword>
<dbReference type="AlphaFoldDB" id="A0A8T1S1R0"/>
<feature type="domain" description="C2H2-type" evidence="11">
    <location>
        <begin position="198"/>
        <end position="225"/>
    </location>
</feature>
<protein>
    <submittedName>
        <fullName evidence="12">Zinc finger and SCAN domain containing 2</fullName>
    </submittedName>
</protein>
<dbReference type="InterPro" id="IPR013087">
    <property type="entry name" value="Znf_C2H2_type"/>
</dbReference>
<dbReference type="EMBL" id="JAHGAV010001150">
    <property type="protein sequence ID" value="KAG6922768.1"/>
    <property type="molecule type" value="Genomic_DNA"/>
</dbReference>
<evidence type="ECO:0000256" key="6">
    <source>
        <dbReference type="ARBA" id="ARBA00023015"/>
    </source>
</evidence>
<dbReference type="PROSITE" id="PS00028">
    <property type="entry name" value="ZINC_FINGER_C2H2_1"/>
    <property type="match status" value="4"/>
</dbReference>
<organism evidence="12 13">
    <name type="scientific">Chelydra serpentina</name>
    <name type="common">Snapping turtle</name>
    <name type="synonym">Testudo serpentina</name>
    <dbReference type="NCBI Taxonomy" id="8475"/>
    <lineage>
        <taxon>Eukaryota</taxon>
        <taxon>Metazoa</taxon>
        <taxon>Chordata</taxon>
        <taxon>Craniata</taxon>
        <taxon>Vertebrata</taxon>
        <taxon>Euteleostomi</taxon>
        <taxon>Archelosauria</taxon>
        <taxon>Testudinata</taxon>
        <taxon>Testudines</taxon>
        <taxon>Cryptodira</taxon>
        <taxon>Durocryptodira</taxon>
        <taxon>Americhelydia</taxon>
        <taxon>Chelydroidea</taxon>
        <taxon>Chelydridae</taxon>
        <taxon>Chelydra</taxon>
    </lineage>
</organism>
<dbReference type="InterPro" id="IPR036236">
    <property type="entry name" value="Znf_C2H2_sf"/>
</dbReference>
<feature type="region of interest" description="Disordered" evidence="10">
    <location>
        <begin position="1"/>
        <end position="121"/>
    </location>
</feature>
<dbReference type="Pfam" id="PF00096">
    <property type="entry name" value="zf-C2H2"/>
    <property type="match status" value="4"/>
</dbReference>
<dbReference type="Gene3D" id="3.30.160.60">
    <property type="entry name" value="Classic Zinc Finger"/>
    <property type="match status" value="4"/>
</dbReference>
<evidence type="ECO:0000256" key="9">
    <source>
        <dbReference type="PROSITE-ProRule" id="PRU00042"/>
    </source>
</evidence>